<keyword evidence="1" id="KW-0175">Coiled coil</keyword>
<evidence type="ECO:0000313" key="3">
    <source>
        <dbReference type="Proteomes" id="UP000480185"/>
    </source>
</evidence>
<reference evidence="2 3" key="1">
    <citation type="submission" date="2019-11" db="EMBL/GenBank/DDBJ databases">
        <authorList>
            <person name="Li J."/>
        </authorList>
    </citation>
    <scope>NUCLEOTIDE SEQUENCE [LARGE SCALE GENOMIC DNA]</scope>
    <source>
        <strain evidence="2 3">J4</strain>
    </source>
</reference>
<proteinExistence type="predicted"/>
<evidence type="ECO:0000313" key="2">
    <source>
        <dbReference type="EMBL" id="MRG86788.1"/>
    </source>
</evidence>
<protein>
    <recommendedName>
        <fullName evidence="4">DUF2524 family protein</fullName>
    </recommendedName>
</protein>
<name>A0A6G1X7K5_9BACI</name>
<keyword evidence="3" id="KW-1185">Reference proteome</keyword>
<dbReference type="Proteomes" id="UP000480185">
    <property type="component" value="Unassembled WGS sequence"/>
</dbReference>
<sequence>MPIQNENEIRQLSELSQKLEEEARQAINHADPQEIQQLQTQLREVQDKIQEARGKAINGSGTSTEPLFDAQQRVEDAQHHMKRALTNLNAQNDEVQP</sequence>
<dbReference type="RefSeq" id="WP_153728697.1">
    <property type="nucleotide sequence ID" value="NZ_WJNH01000006.1"/>
</dbReference>
<feature type="coiled-coil region" evidence="1">
    <location>
        <begin position="5"/>
        <end position="94"/>
    </location>
</feature>
<dbReference type="EMBL" id="WJNH01000006">
    <property type="protein sequence ID" value="MRG86788.1"/>
    <property type="molecule type" value="Genomic_DNA"/>
</dbReference>
<dbReference type="OrthoDB" id="2972073at2"/>
<dbReference type="AlphaFoldDB" id="A0A6G1X7K5"/>
<accession>A0A6G1X7K5</accession>
<comment type="caution">
    <text evidence="2">The sequence shown here is derived from an EMBL/GenBank/DDBJ whole genome shotgun (WGS) entry which is preliminary data.</text>
</comment>
<organism evidence="2 3">
    <name type="scientific">Salinibacillus xinjiangensis</name>
    <dbReference type="NCBI Taxonomy" id="1229268"/>
    <lineage>
        <taxon>Bacteria</taxon>
        <taxon>Bacillati</taxon>
        <taxon>Bacillota</taxon>
        <taxon>Bacilli</taxon>
        <taxon>Bacillales</taxon>
        <taxon>Bacillaceae</taxon>
        <taxon>Salinibacillus</taxon>
    </lineage>
</organism>
<evidence type="ECO:0000256" key="1">
    <source>
        <dbReference type="SAM" id="Coils"/>
    </source>
</evidence>
<gene>
    <name evidence="2" type="ORF">GH754_10755</name>
</gene>
<evidence type="ECO:0008006" key="4">
    <source>
        <dbReference type="Google" id="ProtNLM"/>
    </source>
</evidence>